<dbReference type="InterPro" id="IPR006439">
    <property type="entry name" value="HAD-SF_hydro_IA"/>
</dbReference>
<dbReference type="InterPro" id="IPR033391">
    <property type="entry name" value="FBPase_N"/>
</dbReference>
<dbReference type="CDD" id="cd00354">
    <property type="entry name" value="FBPase"/>
    <property type="match status" value="1"/>
</dbReference>
<dbReference type="PROSITE" id="PS00567">
    <property type="entry name" value="PHOSPHORIBULOKINASE"/>
    <property type="match status" value="1"/>
</dbReference>
<feature type="domain" description="AAA+ ATPase" evidence="33">
    <location>
        <begin position="62"/>
        <end position="201"/>
    </location>
</feature>
<reference evidence="36 38" key="1">
    <citation type="journal article" date="2011" name="Nature">
        <title>The Medicago genome provides insight into the evolution of rhizobial symbioses.</title>
        <authorList>
            <person name="Young N.D."/>
            <person name="Debelle F."/>
            <person name="Oldroyd G.E."/>
            <person name="Geurts R."/>
            <person name="Cannon S.B."/>
            <person name="Udvardi M.K."/>
            <person name="Benedito V.A."/>
            <person name="Mayer K.F."/>
            <person name="Gouzy J."/>
            <person name="Schoof H."/>
            <person name="Van de Peer Y."/>
            <person name="Proost S."/>
            <person name="Cook D.R."/>
            <person name="Meyers B.C."/>
            <person name="Spannagl M."/>
            <person name="Cheung F."/>
            <person name="De Mita S."/>
            <person name="Krishnakumar V."/>
            <person name="Gundlach H."/>
            <person name="Zhou S."/>
            <person name="Mudge J."/>
            <person name="Bharti A.K."/>
            <person name="Murray J.D."/>
            <person name="Naoumkina M.A."/>
            <person name="Rosen B."/>
            <person name="Silverstein K.A."/>
            <person name="Tang H."/>
            <person name="Rombauts S."/>
            <person name="Zhao P.X."/>
            <person name="Zhou P."/>
            <person name="Barbe V."/>
            <person name="Bardou P."/>
            <person name="Bechner M."/>
            <person name="Bellec A."/>
            <person name="Berger A."/>
            <person name="Berges H."/>
            <person name="Bidwell S."/>
            <person name="Bisseling T."/>
            <person name="Choisne N."/>
            <person name="Couloux A."/>
            <person name="Denny R."/>
            <person name="Deshpande S."/>
            <person name="Dai X."/>
            <person name="Doyle J.J."/>
            <person name="Dudez A.M."/>
            <person name="Farmer A.D."/>
            <person name="Fouteau S."/>
            <person name="Franken C."/>
            <person name="Gibelin C."/>
            <person name="Gish J."/>
            <person name="Goldstein S."/>
            <person name="Gonzalez A.J."/>
            <person name="Green P.J."/>
            <person name="Hallab A."/>
            <person name="Hartog M."/>
            <person name="Hua A."/>
            <person name="Humphray S.J."/>
            <person name="Jeong D.H."/>
            <person name="Jing Y."/>
            <person name="Jocker A."/>
            <person name="Kenton S.M."/>
            <person name="Kim D.J."/>
            <person name="Klee K."/>
            <person name="Lai H."/>
            <person name="Lang C."/>
            <person name="Lin S."/>
            <person name="Macmil S.L."/>
            <person name="Magdelenat G."/>
            <person name="Matthews L."/>
            <person name="McCorrison J."/>
            <person name="Monaghan E.L."/>
            <person name="Mun J.H."/>
            <person name="Najar F.Z."/>
            <person name="Nicholson C."/>
            <person name="Noirot C."/>
            <person name="O'Bleness M."/>
            <person name="Paule C.R."/>
            <person name="Poulain J."/>
            <person name="Prion F."/>
            <person name="Qin B."/>
            <person name="Qu C."/>
            <person name="Retzel E.F."/>
            <person name="Riddle C."/>
            <person name="Sallet E."/>
            <person name="Samain S."/>
            <person name="Samson N."/>
            <person name="Sanders I."/>
            <person name="Saurat O."/>
            <person name="Scarpelli C."/>
            <person name="Schiex T."/>
            <person name="Segurens B."/>
            <person name="Severin A.J."/>
            <person name="Sherrier D.J."/>
            <person name="Shi R."/>
            <person name="Sims S."/>
            <person name="Singer S.R."/>
            <person name="Sinharoy S."/>
            <person name="Sterck L."/>
            <person name="Viollet A."/>
            <person name="Wang B.B."/>
            <person name="Wang K."/>
            <person name="Wang M."/>
            <person name="Wang X."/>
            <person name="Warfsmann J."/>
            <person name="Weissenbach J."/>
            <person name="White D.D."/>
            <person name="White J.D."/>
            <person name="Wiley G.B."/>
            <person name="Wincker P."/>
            <person name="Xing Y."/>
            <person name="Yang L."/>
            <person name="Yao Z."/>
            <person name="Ying F."/>
            <person name="Zhai J."/>
            <person name="Zhou L."/>
            <person name="Zuber A."/>
            <person name="Denarie J."/>
            <person name="Dixon R.A."/>
            <person name="May G.D."/>
            <person name="Schwartz D.C."/>
            <person name="Rogers J."/>
            <person name="Quetier F."/>
            <person name="Town C.D."/>
            <person name="Roe B.A."/>
        </authorList>
    </citation>
    <scope>NUCLEOTIDE SEQUENCE [LARGE SCALE GENOMIC DNA]</scope>
    <source>
        <strain evidence="36">A17</strain>
        <strain evidence="37 38">cv. Jemalong A17</strain>
    </source>
</reference>
<dbReference type="InterPro" id="IPR009014">
    <property type="entry name" value="Transketo_C/PFOR_II"/>
</dbReference>
<dbReference type="InterPro" id="IPR029061">
    <property type="entry name" value="THDP-binding"/>
</dbReference>
<evidence type="ECO:0000256" key="25">
    <source>
        <dbReference type="ARBA" id="ARBA00047663"/>
    </source>
</evidence>
<evidence type="ECO:0000256" key="12">
    <source>
        <dbReference type="ARBA" id="ARBA00022490"/>
    </source>
</evidence>
<feature type="binding site" evidence="29">
    <location>
        <position position="1397"/>
    </location>
    <ligand>
        <name>substrate</name>
    </ligand>
</feature>
<evidence type="ECO:0000256" key="1">
    <source>
        <dbReference type="ARBA" id="ARBA00001273"/>
    </source>
</evidence>
<dbReference type="Pfam" id="PF02779">
    <property type="entry name" value="Transket_pyr"/>
    <property type="match status" value="1"/>
</dbReference>
<dbReference type="HOGENOM" id="CLU_235436_0_0_1"/>
<gene>
    <name evidence="36" type="ORF">MTR_0776s0010</name>
</gene>
<dbReference type="GO" id="GO:0004802">
    <property type="term" value="F:transketolase activity"/>
    <property type="evidence" value="ECO:0000318"/>
    <property type="project" value="GO_Central"/>
</dbReference>
<dbReference type="Gene3D" id="3.40.50.1000">
    <property type="entry name" value="HAD superfamily/HAD-like"/>
    <property type="match status" value="1"/>
</dbReference>
<proteinExistence type="inferred from homology"/>
<dbReference type="InterPro" id="IPR044015">
    <property type="entry name" value="FBPase_C_dom"/>
</dbReference>
<evidence type="ECO:0000313" key="36">
    <source>
        <dbReference type="EMBL" id="KEH15587.1"/>
    </source>
</evidence>
<feature type="domain" description="Transketolase-like pyrimidine-binding" evidence="35">
    <location>
        <begin position="1279"/>
        <end position="1453"/>
    </location>
</feature>
<dbReference type="PROSITE" id="PS00124">
    <property type="entry name" value="FBPASE"/>
    <property type="match status" value="1"/>
</dbReference>
<feature type="binding site" evidence="30">
    <location>
        <position position="1080"/>
    </location>
    <ligand>
        <name>thiamine diphosphate</name>
        <dbReference type="ChEBI" id="CHEBI:58937"/>
    </ligand>
</feature>
<dbReference type="GO" id="GO:0042132">
    <property type="term" value="F:fructose 1,6-bisphosphate 1-phosphatase activity"/>
    <property type="evidence" value="ECO:0007669"/>
    <property type="project" value="UniProtKB-EC"/>
</dbReference>
<dbReference type="PIRSF" id="PIRSF500210">
    <property type="entry name" value="FBPtase"/>
    <property type="match status" value="1"/>
</dbReference>
<protein>
    <recommendedName>
        <fullName evidence="11">Phosphoribulokinase, chloroplastic</fullName>
        <ecNumber evidence="10">2.2.1.1</ecNumber>
        <ecNumber evidence="8">2.7.1.19</ecNumber>
        <ecNumber evidence="9">3.1.3.11</ecNumber>
    </recommendedName>
    <alternativeName>
        <fullName evidence="24">D-fructose-1,6-bisphosphate 1-phosphohydrolase</fullName>
    </alternativeName>
</protein>
<dbReference type="Pfam" id="PF00004">
    <property type="entry name" value="AAA"/>
    <property type="match status" value="1"/>
</dbReference>
<evidence type="ECO:0000259" key="33">
    <source>
        <dbReference type="SMART" id="SM00382"/>
    </source>
</evidence>
<dbReference type="Pfam" id="PF17866">
    <property type="entry name" value="AAA_lid_6"/>
    <property type="match status" value="1"/>
</dbReference>
<evidence type="ECO:0000256" key="27">
    <source>
        <dbReference type="ARBA" id="ARBA00053426"/>
    </source>
</evidence>
<keyword evidence="20" id="KW-0560">Oxidoreductase</keyword>
<feature type="binding site" evidence="29">
    <location>
        <position position="950"/>
    </location>
    <ligand>
        <name>substrate</name>
    </ligand>
</feature>
<dbReference type="SUPFAM" id="SSF52518">
    <property type="entry name" value="Thiamin diphosphate-binding fold (THDP-binding)"/>
    <property type="match status" value="2"/>
</dbReference>
<dbReference type="InterPro" id="IPR005474">
    <property type="entry name" value="Transketolase_N"/>
</dbReference>
<keyword evidence="12" id="KW-0963">Cytoplasm</keyword>
<dbReference type="UniPathway" id="UPA00116"/>
<dbReference type="GO" id="GO:0016491">
    <property type="term" value="F:oxidoreductase activity"/>
    <property type="evidence" value="ECO:0007669"/>
    <property type="project" value="UniProtKB-KW"/>
</dbReference>
<keyword evidence="17" id="KW-0378">Hydrolase</keyword>
<evidence type="ECO:0000256" key="28">
    <source>
        <dbReference type="PIRSR" id="PIRSR605478-1"/>
    </source>
</evidence>
<dbReference type="SUPFAM" id="SSF52922">
    <property type="entry name" value="TK C-terminal domain-like"/>
    <property type="match status" value="1"/>
</dbReference>
<dbReference type="InterPro" id="IPR033247">
    <property type="entry name" value="Transketolase_fam"/>
</dbReference>
<dbReference type="InterPro" id="IPR005475">
    <property type="entry name" value="Transketolase-like_Pyr-bd"/>
</dbReference>
<keyword evidence="21 30" id="KW-0786">Thiamine pyrophosphate</keyword>
<accession>A0A072TDV2</accession>
<dbReference type="PANTHER" id="PTHR43522:SF2">
    <property type="entry name" value="TRANSKETOLASE 1-RELATED"/>
    <property type="match status" value="1"/>
</dbReference>
<evidence type="ECO:0000256" key="31">
    <source>
        <dbReference type="PIRSR" id="PIRSR605478-4"/>
    </source>
</evidence>
<keyword evidence="38" id="KW-1185">Reference proteome</keyword>
<evidence type="ECO:0000256" key="16">
    <source>
        <dbReference type="ARBA" id="ARBA00022777"/>
    </source>
</evidence>
<dbReference type="InterPro" id="IPR023198">
    <property type="entry name" value="PGP-like_dom2"/>
</dbReference>
<dbReference type="Gene3D" id="3.30.540.10">
    <property type="entry name" value="Fructose-1,6-Bisphosphatase, subunit A, domain 1"/>
    <property type="match status" value="1"/>
</dbReference>
<dbReference type="HAMAP" id="MF_01855">
    <property type="entry name" value="FBPase_class1"/>
    <property type="match status" value="1"/>
</dbReference>
<dbReference type="GO" id="GO:0019253">
    <property type="term" value="P:reductive pentose-phosphate cycle"/>
    <property type="evidence" value="ECO:0007669"/>
    <property type="project" value="UniProtKB-UniPathway"/>
</dbReference>
<dbReference type="GO" id="GO:0051287">
    <property type="term" value="F:NAD binding"/>
    <property type="evidence" value="ECO:0007669"/>
    <property type="project" value="InterPro"/>
</dbReference>
<dbReference type="EMBL" id="KL403500">
    <property type="protein sequence ID" value="KEH15587.1"/>
    <property type="molecule type" value="Genomic_DNA"/>
</dbReference>
<dbReference type="FunFam" id="3.40.50.1000:FF:000022">
    <property type="entry name" value="Phosphoglycolate phosphatase"/>
    <property type="match status" value="1"/>
</dbReference>
<feature type="binding site" evidence="29">
    <location>
        <position position="1401"/>
    </location>
    <ligand>
        <name>substrate</name>
    </ligand>
</feature>
<dbReference type="SMART" id="SM00382">
    <property type="entry name" value="AAA"/>
    <property type="match status" value="2"/>
</dbReference>
<evidence type="ECO:0000256" key="13">
    <source>
        <dbReference type="ARBA" id="ARBA00022679"/>
    </source>
</evidence>
<feature type="binding site" evidence="31">
    <location>
        <position position="1109"/>
    </location>
    <ligand>
        <name>Mg(2+)</name>
        <dbReference type="ChEBI" id="CHEBI:18420"/>
    </ligand>
</feature>
<keyword evidence="16" id="KW-0418">Kinase</keyword>
<keyword evidence="14 31" id="KW-0479">Metal-binding</keyword>
<reference evidence="37" key="3">
    <citation type="submission" date="2015-06" db="UniProtKB">
        <authorList>
            <consortium name="EnsemblPlants"/>
        </authorList>
    </citation>
    <scope>IDENTIFICATION</scope>
    <source>
        <strain evidence="37">cv. Jemalong A17</strain>
    </source>
</reference>
<dbReference type="InterPro" id="IPR020826">
    <property type="entry name" value="Transketolase_BS"/>
</dbReference>
<dbReference type="Gene3D" id="3.40.50.920">
    <property type="match status" value="1"/>
</dbReference>
<feature type="domain" description="Glyceraldehyde 3-phosphate dehydrogenase NAD(P) binding" evidence="34">
    <location>
        <begin position="1789"/>
        <end position="1909"/>
    </location>
</feature>
<evidence type="ECO:0000256" key="9">
    <source>
        <dbReference type="ARBA" id="ARBA00013093"/>
    </source>
</evidence>
<comment type="cofactor">
    <cofactor evidence="31">
        <name>Mg(2+)</name>
        <dbReference type="ChEBI" id="CHEBI:18420"/>
    </cofactor>
    <text evidence="31">Binds 1 Mg(2+) ion per subunit. Can also utilize other divalent metal cations, such as Ca(2+), Mn(2+) and Co(2+).</text>
</comment>
<dbReference type="EC" id="2.7.1.19" evidence="8"/>
<evidence type="ECO:0000256" key="18">
    <source>
        <dbReference type="ARBA" id="ARBA00022840"/>
    </source>
</evidence>
<dbReference type="NCBIfam" id="TIGR01549">
    <property type="entry name" value="HAD-SF-IA-v1"/>
    <property type="match status" value="1"/>
</dbReference>
<dbReference type="InterPro" id="IPR020828">
    <property type="entry name" value="GlycerAld_3-P_DH_NAD(P)-bd"/>
</dbReference>
<comment type="similarity">
    <text evidence="3">Belongs to the transketolase family.</text>
</comment>
<dbReference type="PIRSF" id="PIRSF000904">
    <property type="entry name" value="FBPtase_SBPase"/>
    <property type="match status" value="1"/>
</dbReference>
<evidence type="ECO:0000313" key="38">
    <source>
        <dbReference type="Proteomes" id="UP000002051"/>
    </source>
</evidence>
<dbReference type="NCBIfam" id="TIGR00232">
    <property type="entry name" value="tktlase_bact"/>
    <property type="match status" value="1"/>
</dbReference>
<feature type="site" description="Important for catalytic activity" evidence="32">
    <location>
        <position position="950"/>
    </location>
</feature>
<dbReference type="InterPro" id="IPR055152">
    <property type="entry name" value="Transketolase-like_C_2"/>
</dbReference>
<dbReference type="STRING" id="3880.A0A072TDV2"/>
<evidence type="ECO:0000256" key="10">
    <source>
        <dbReference type="ARBA" id="ARBA00013152"/>
    </source>
</evidence>
<dbReference type="InterPro" id="IPR005478">
    <property type="entry name" value="Transketolase_bac-like"/>
</dbReference>
<evidence type="ECO:0000256" key="21">
    <source>
        <dbReference type="ARBA" id="ARBA00023052"/>
    </source>
</evidence>
<feature type="binding site" evidence="30">
    <location>
        <position position="1109"/>
    </location>
    <ligand>
        <name>thiamine diphosphate</name>
        <dbReference type="ChEBI" id="CHEBI:58937"/>
    </ligand>
</feature>
<dbReference type="InterPro" id="IPR036412">
    <property type="entry name" value="HAD-like_sf"/>
</dbReference>
<feature type="binding site" evidence="29">
    <location>
        <position position="1389"/>
    </location>
    <ligand>
        <name>substrate</name>
    </ligand>
</feature>
<dbReference type="FunFam" id="3.40.190.80:FF:000011">
    <property type="entry name" value="Fructose-1,6-bisphosphatase class 1"/>
    <property type="match status" value="1"/>
</dbReference>
<dbReference type="Pfam" id="PF00456">
    <property type="entry name" value="Transketolase_N"/>
    <property type="match status" value="1"/>
</dbReference>
<dbReference type="Proteomes" id="UP000002051">
    <property type="component" value="Unassembled WGS sequence"/>
</dbReference>
<dbReference type="InterPro" id="IPR049557">
    <property type="entry name" value="Transketolase_CS"/>
</dbReference>
<evidence type="ECO:0000256" key="4">
    <source>
        <dbReference type="ARBA" id="ARBA00009719"/>
    </source>
</evidence>
<evidence type="ECO:0000256" key="2">
    <source>
        <dbReference type="ARBA" id="ARBA00001941"/>
    </source>
</evidence>
<evidence type="ECO:0000256" key="29">
    <source>
        <dbReference type="PIRSR" id="PIRSR605478-2"/>
    </source>
</evidence>
<dbReference type="InterPro" id="IPR003593">
    <property type="entry name" value="AAA+_ATPase"/>
</dbReference>
<dbReference type="PROSITE" id="PS00802">
    <property type="entry name" value="TRANSKETOLASE_2"/>
    <property type="match status" value="1"/>
</dbReference>
<feature type="binding site" evidence="29">
    <location>
        <position position="1309"/>
    </location>
    <ligand>
        <name>substrate</name>
    </ligand>
</feature>
<dbReference type="InterPro" id="IPR006082">
    <property type="entry name" value="PRK"/>
</dbReference>
<comment type="similarity">
    <text evidence="5">Belongs to the CbxX/CfxQ family.</text>
</comment>
<dbReference type="SUPFAM" id="SSF56655">
    <property type="entry name" value="Carbohydrate phosphatase"/>
    <property type="match status" value="1"/>
</dbReference>
<dbReference type="CDD" id="cd05214">
    <property type="entry name" value="GAPDH_I_N"/>
    <property type="match status" value="1"/>
</dbReference>
<evidence type="ECO:0000256" key="26">
    <source>
        <dbReference type="ARBA" id="ARBA00049473"/>
    </source>
</evidence>
<evidence type="ECO:0000259" key="35">
    <source>
        <dbReference type="SMART" id="SM00861"/>
    </source>
</evidence>
<evidence type="ECO:0000256" key="22">
    <source>
        <dbReference type="ARBA" id="ARBA00023277"/>
    </source>
</evidence>
<evidence type="ECO:0000256" key="23">
    <source>
        <dbReference type="ARBA" id="ARBA00024331"/>
    </source>
</evidence>
<evidence type="ECO:0000256" key="15">
    <source>
        <dbReference type="ARBA" id="ARBA00022741"/>
    </source>
</evidence>
<dbReference type="InterPro" id="IPR000146">
    <property type="entry name" value="FBPase_class-1"/>
</dbReference>
<dbReference type="EnsemblPlants" id="KEH15587">
    <property type="protein sequence ID" value="KEH15587"/>
    <property type="gene ID" value="MTR_0776s0010"/>
</dbReference>
<dbReference type="GO" id="GO:0008974">
    <property type="term" value="F:phosphoribulokinase activity"/>
    <property type="evidence" value="ECO:0007669"/>
    <property type="project" value="UniProtKB-EC"/>
</dbReference>
<dbReference type="InterPro" id="IPR020548">
    <property type="entry name" value="Fructose_bisphosphatase_AS"/>
</dbReference>
<dbReference type="InterPro" id="IPR028343">
    <property type="entry name" value="FBPtase"/>
</dbReference>
<feature type="binding site" evidence="30">
    <location>
        <position position="1365"/>
    </location>
    <ligand>
        <name>thiamine diphosphate</name>
        <dbReference type="ChEBI" id="CHEBI:58937"/>
    </ligand>
</feature>
<dbReference type="InterPro" id="IPR003959">
    <property type="entry name" value="ATPase_AAA_core"/>
</dbReference>
<dbReference type="PRINTS" id="PR00819">
    <property type="entry name" value="CBXCFQXSUPER"/>
</dbReference>
<dbReference type="Gene3D" id="3.40.50.970">
    <property type="match status" value="2"/>
</dbReference>
<organism evidence="36 38">
    <name type="scientific">Medicago truncatula</name>
    <name type="common">Barrel medic</name>
    <name type="synonym">Medicago tribuloides</name>
    <dbReference type="NCBI Taxonomy" id="3880"/>
    <lineage>
        <taxon>Eukaryota</taxon>
        <taxon>Viridiplantae</taxon>
        <taxon>Streptophyta</taxon>
        <taxon>Embryophyta</taxon>
        <taxon>Tracheophyta</taxon>
        <taxon>Spermatophyta</taxon>
        <taxon>Magnoliopsida</taxon>
        <taxon>eudicotyledons</taxon>
        <taxon>Gunneridae</taxon>
        <taxon>Pentapetalae</taxon>
        <taxon>rosids</taxon>
        <taxon>fabids</taxon>
        <taxon>Fabales</taxon>
        <taxon>Fabaceae</taxon>
        <taxon>Papilionoideae</taxon>
        <taxon>50 kb inversion clade</taxon>
        <taxon>NPAAA clade</taxon>
        <taxon>Hologalegina</taxon>
        <taxon>IRL clade</taxon>
        <taxon>Trifolieae</taxon>
        <taxon>Medicago</taxon>
    </lineage>
</organism>
<dbReference type="SUPFAM" id="SSF52540">
    <property type="entry name" value="P-loop containing nucleoside triphosphate hydrolases"/>
    <property type="match status" value="2"/>
</dbReference>
<dbReference type="InterPro" id="IPR036291">
    <property type="entry name" value="NAD(P)-bd_dom_sf"/>
</dbReference>
<dbReference type="GO" id="GO:0009570">
    <property type="term" value="C:chloroplast stroma"/>
    <property type="evidence" value="ECO:0007669"/>
    <property type="project" value="UniProtKB-ARBA"/>
</dbReference>
<comment type="catalytic activity">
    <reaction evidence="25">
        <text>D-ribulose 5-phosphate + ATP = D-ribulose 1,5-bisphosphate + ADP + H(+)</text>
        <dbReference type="Rhea" id="RHEA:19365"/>
        <dbReference type="ChEBI" id="CHEBI:15378"/>
        <dbReference type="ChEBI" id="CHEBI:30616"/>
        <dbReference type="ChEBI" id="CHEBI:57870"/>
        <dbReference type="ChEBI" id="CHEBI:58121"/>
        <dbReference type="ChEBI" id="CHEBI:456216"/>
        <dbReference type="EC" id="2.7.1.19"/>
    </reaction>
</comment>
<dbReference type="GO" id="GO:0016887">
    <property type="term" value="F:ATP hydrolysis activity"/>
    <property type="evidence" value="ECO:0007669"/>
    <property type="project" value="InterPro"/>
</dbReference>
<keyword evidence="22" id="KW-0119">Carbohydrate metabolism</keyword>
<comment type="catalytic activity">
    <reaction evidence="26">
        <text>D-sedoheptulose 7-phosphate + D-glyceraldehyde 3-phosphate = aldehydo-D-ribose 5-phosphate + D-xylulose 5-phosphate</text>
        <dbReference type="Rhea" id="RHEA:10508"/>
        <dbReference type="ChEBI" id="CHEBI:57483"/>
        <dbReference type="ChEBI" id="CHEBI:57737"/>
        <dbReference type="ChEBI" id="CHEBI:58273"/>
        <dbReference type="ChEBI" id="CHEBI:59776"/>
        <dbReference type="EC" id="2.2.1.1"/>
    </reaction>
</comment>
<dbReference type="GO" id="GO:0046872">
    <property type="term" value="F:metal ion binding"/>
    <property type="evidence" value="ECO:0007669"/>
    <property type="project" value="UniProtKB-KW"/>
</dbReference>
<comment type="cofactor">
    <cofactor evidence="2">
        <name>Co(2+)</name>
        <dbReference type="ChEBI" id="CHEBI:48828"/>
    </cofactor>
</comment>
<evidence type="ECO:0000256" key="14">
    <source>
        <dbReference type="ARBA" id="ARBA00022723"/>
    </source>
</evidence>
<feature type="active site" description="Proton donor" evidence="28">
    <location>
        <position position="1339"/>
    </location>
</feature>
<dbReference type="Pfam" id="PF00485">
    <property type="entry name" value="PRK"/>
    <property type="match status" value="1"/>
</dbReference>
<dbReference type="GO" id="GO:0005524">
    <property type="term" value="F:ATP binding"/>
    <property type="evidence" value="ECO:0007669"/>
    <property type="project" value="UniProtKB-KW"/>
</dbReference>
<dbReference type="SMART" id="SM00846">
    <property type="entry name" value="Gp_dh_N"/>
    <property type="match status" value="1"/>
</dbReference>
<dbReference type="CDD" id="cd07033">
    <property type="entry name" value="TPP_PYR_DXS_TK_like"/>
    <property type="match status" value="1"/>
</dbReference>
<dbReference type="EC" id="2.2.1.1" evidence="10"/>
<evidence type="ECO:0000256" key="5">
    <source>
        <dbReference type="ARBA" id="ARBA00010378"/>
    </source>
</evidence>
<comment type="similarity">
    <text evidence="6">Belongs to the FBPase class 1 family.</text>
</comment>
<dbReference type="SUPFAM" id="SSF56784">
    <property type="entry name" value="HAD-like"/>
    <property type="match status" value="1"/>
</dbReference>
<dbReference type="Gene3D" id="3.40.50.300">
    <property type="entry name" value="P-loop containing nucleotide triphosphate hydrolases"/>
    <property type="match status" value="2"/>
</dbReference>
<dbReference type="FunFam" id="3.40.50.920:FF:000003">
    <property type="entry name" value="Transketolase"/>
    <property type="match status" value="1"/>
</dbReference>
<evidence type="ECO:0000313" key="37">
    <source>
        <dbReference type="EnsemblPlants" id="KEH15587"/>
    </source>
</evidence>
<dbReference type="NCBIfam" id="TIGR02880">
    <property type="entry name" value="cbbX_cfxQ"/>
    <property type="match status" value="1"/>
</dbReference>
<dbReference type="CDD" id="cd02012">
    <property type="entry name" value="TPP_TK"/>
    <property type="match status" value="1"/>
</dbReference>
<dbReference type="NCBIfam" id="NF006779">
    <property type="entry name" value="PRK09293.1-3"/>
    <property type="match status" value="1"/>
</dbReference>
<dbReference type="Pfam" id="PF18913">
    <property type="entry name" value="FBPase_C"/>
    <property type="match status" value="1"/>
</dbReference>
<evidence type="ECO:0000256" key="6">
    <source>
        <dbReference type="ARBA" id="ARBA00010941"/>
    </source>
</evidence>
<evidence type="ECO:0000256" key="30">
    <source>
        <dbReference type="PIRSR" id="PIRSR605478-3"/>
    </source>
</evidence>
<dbReference type="Pfam" id="PF22613">
    <property type="entry name" value="Transketolase_C_1"/>
    <property type="match status" value="1"/>
</dbReference>
<dbReference type="FunFam" id="3.30.540.10:FF:000002">
    <property type="entry name" value="Fructose-1,6-bisphosphatase class 1"/>
    <property type="match status" value="1"/>
</dbReference>
<keyword evidence="15" id="KW-0547">Nucleotide-binding</keyword>
<dbReference type="EC" id="3.1.3.11" evidence="9"/>
<dbReference type="InterPro" id="IPR000470">
    <property type="entry name" value="CbxX/CfqX_mono"/>
</dbReference>
<dbReference type="PROSITE" id="PS00801">
    <property type="entry name" value="TRANSKETOLASE_1"/>
    <property type="match status" value="1"/>
</dbReference>
<keyword evidence="19 31" id="KW-0460">Magnesium</keyword>
<evidence type="ECO:0000256" key="7">
    <source>
        <dbReference type="ARBA" id="ARBA00011738"/>
    </source>
</evidence>
<dbReference type="Gene3D" id="3.40.50.720">
    <property type="entry name" value="NAD(P)-binding Rossmann-like Domain"/>
    <property type="match status" value="1"/>
</dbReference>
<feature type="binding site" evidence="30">
    <location>
        <begin position="1038"/>
        <end position="1040"/>
    </location>
    <ligand>
        <name>thiamine diphosphate</name>
        <dbReference type="ChEBI" id="CHEBI:58937"/>
    </ligand>
</feature>
<dbReference type="Gene3D" id="1.10.150.240">
    <property type="entry name" value="Putative phosphatase, domain 2"/>
    <property type="match status" value="1"/>
</dbReference>
<name>A0A072TDV2_MEDTR</name>
<evidence type="ECO:0000256" key="32">
    <source>
        <dbReference type="PIRSR" id="PIRSR605478-5"/>
    </source>
</evidence>
<evidence type="ECO:0000256" key="8">
    <source>
        <dbReference type="ARBA" id="ARBA00012042"/>
    </source>
</evidence>
<evidence type="ECO:0000256" key="24">
    <source>
        <dbReference type="ARBA" id="ARBA00032973"/>
    </source>
</evidence>
<dbReference type="Pfam" id="PF13419">
    <property type="entry name" value="HAD_2"/>
    <property type="match status" value="1"/>
</dbReference>
<feature type="binding site" evidence="30">
    <location>
        <position position="1185"/>
    </location>
    <ligand>
        <name>thiamine diphosphate</name>
        <dbReference type="ChEBI" id="CHEBI:58937"/>
    </ligand>
</feature>
<dbReference type="SMART" id="SM00861">
    <property type="entry name" value="Transket_pyr"/>
    <property type="match status" value="1"/>
</dbReference>
<dbReference type="PRINTS" id="PR00820">
    <property type="entry name" value="CBXXCFQX"/>
</dbReference>
<feature type="binding site" evidence="29">
    <location>
        <position position="1448"/>
    </location>
    <ligand>
        <name>substrate</name>
    </ligand>
</feature>
<dbReference type="Pfam" id="PF00044">
    <property type="entry name" value="Gp_dh_N"/>
    <property type="match status" value="1"/>
</dbReference>
<evidence type="ECO:0000256" key="20">
    <source>
        <dbReference type="ARBA" id="ARBA00023002"/>
    </source>
</evidence>
<feature type="binding site" evidence="29">
    <location>
        <position position="1185"/>
    </location>
    <ligand>
        <name>substrate</name>
    </ligand>
</feature>
<comment type="catalytic activity">
    <reaction evidence="1">
        <text>beta-D-fructose 1,6-bisphosphate + H2O = beta-D-fructose 6-phosphate + phosphate</text>
        <dbReference type="Rhea" id="RHEA:11064"/>
        <dbReference type="ChEBI" id="CHEBI:15377"/>
        <dbReference type="ChEBI" id="CHEBI:32966"/>
        <dbReference type="ChEBI" id="CHEBI:43474"/>
        <dbReference type="ChEBI" id="CHEBI:57634"/>
        <dbReference type="EC" id="3.1.3.11"/>
    </reaction>
</comment>
<evidence type="ECO:0000256" key="11">
    <source>
        <dbReference type="ARBA" id="ARBA00017837"/>
    </source>
</evidence>
<dbReference type="PANTHER" id="PTHR43522">
    <property type="entry name" value="TRANSKETOLASE"/>
    <property type="match status" value="1"/>
</dbReference>
<dbReference type="NCBIfam" id="NF011997">
    <property type="entry name" value="PRK15453.1"/>
    <property type="match status" value="1"/>
</dbReference>
<comment type="similarity">
    <text evidence="4">Belongs to the phosphoribulokinase family.</text>
</comment>
<dbReference type="FunFam" id="3.40.50.720:FF:000001">
    <property type="entry name" value="Glyceraldehyde-3-phosphate dehydrogenase"/>
    <property type="match status" value="1"/>
</dbReference>
<dbReference type="CDD" id="cd00009">
    <property type="entry name" value="AAA"/>
    <property type="match status" value="1"/>
</dbReference>
<feature type="binding site" evidence="29">
    <location>
        <position position="1282"/>
    </location>
    <ligand>
        <name>substrate</name>
    </ligand>
</feature>
<dbReference type="InterPro" id="IPR000641">
    <property type="entry name" value="CbxX/CfxQ"/>
</dbReference>
<dbReference type="InterPro" id="IPR041627">
    <property type="entry name" value="AAA_lid_6"/>
</dbReference>
<dbReference type="InterPro" id="IPR023214">
    <property type="entry name" value="HAD_sf"/>
</dbReference>
<feature type="binding site" evidence="31">
    <location>
        <position position="1079"/>
    </location>
    <ligand>
        <name>Mg(2+)</name>
        <dbReference type="ChEBI" id="CHEBI:18420"/>
    </ligand>
</feature>
<dbReference type="Gene3D" id="1.10.8.60">
    <property type="match status" value="1"/>
</dbReference>
<dbReference type="Pfam" id="PF00316">
    <property type="entry name" value="FBPase"/>
    <property type="match status" value="1"/>
</dbReference>
<dbReference type="InterPro" id="IPR006083">
    <property type="entry name" value="PRK/URK"/>
</dbReference>
<dbReference type="InterPro" id="IPR041492">
    <property type="entry name" value="HAD_2"/>
</dbReference>
<dbReference type="InterPro" id="IPR027417">
    <property type="entry name" value="P-loop_NTPase"/>
</dbReference>
<evidence type="ECO:0000256" key="3">
    <source>
        <dbReference type="ARBA" id="ARBA00007131"/>
    </source>
</evidence>
<comment type="pathway">
    <text evidence="23">Carbohydrate biosynthesis.</text>
</comment>
<dbReference type="GO" id="GO:0005829">
    <property type="term" value="C:cytosol"/>
    <property type="evidence" value="ECO:0000318"/>
    <property type="project" value="GO_Central"/>
</dbReference>
<comment type="cofactor">
    <cofactor evidence="30">
        <name>thiamine diphosphate</name>
        <dbReference type="ChEBI" id="CHEBI:58937"/>
    </cofactor>
    <text evidence="30">Binds 1 thiamine pyrophosphate per subunit. During the reaction, the substrate forms a covalent intermediate with the cofactor.</text>
</comment>
<keyword evidence="13" id="KW-0808">Transferase</keyword>
<comment type="subunit">
    <text evidence="7">Homodimer.</text>
</comment>
<feature type="site" description="Important for catalytic activity" evidence="32">
    <location>
        <position position="1185"/>
    </location>
</feature>
<feature type="binding site" evidence="31">
    <location>
        <position position="1111"/>
    </location>
    <ligand>
        <name>Mg(2+)</name>
        <dbReference type="ChEBI" id="CHEBI:18420"/>
    </ligand>
</feature>
<reference evidence="36 38" key="2">
    <citation type="journal article" date="2014" name="BMC Genomics">
        <title>An improved genome release (version Mt4.0) for the model legume Medicago truncatula.</title>
        <authorList>
            <person name="Tang H."/>
            <person name="Krishnakumar V."/>
            <person name="Bidwell S."/>
            <person name="Rosen B."/>
            <person name="Chan A."/>
            <person name="Zhou S."/>
            <person name="Gentzbittel L."/>
            <person name="Childs K.L."/>
            <person name="Yandell M."/>
            <person name="Gundlach H."/>
            <person name="Mayer K.F."/>
            <person name="Schwartz D.C."/>
            <person name="Town C.D."/>
        </authorList>
    </citation>
    <scope>GENOME REANNOTATION</scope>
    <source>
        <strain evidence="36">A17</strain>
        <strain evidence="37 38">cv. Jemalong A17</strain>
    </source>
</reference>
<feature type="domain" description="AAA+ ATPase" evidence="33">
    <location>
        <begin position="651"/>
        <end position="886"/>
    </location>
</feature>
<dbReference type="FunFam" id="3.40.50.300:FF:000216">
    <property type="entry name" value="Type VII secretion ATPase EccA"/>
    <property type="match status" value="1"/>
</dbReference>
<evidence type="ECO:0000256" key="17">
    <source>
        <dbReference type="ARBA" id="ARBA00022801"/>
    </source>
</evidence>
<feature type="binding site" evidence="30">
    <location>
        <position position="990"/>
    </location>
    <ligand>
        <name>thiamine diphosphate</name>
        <dbReference type="ChEBI" id="CHEBI:58937"/>
    </ligand>
</feature>
<sequence length="1918" mass="210991">MSTETAIDLQAIVRDAQISDVLERLDRELVGLVPVKTRIGEIAAFLVVERARKELGMATAAPSLHMCFTGNPGTGKTTVAMRMAEILHRLGYVRKGHVVAVTRDDLVGQYIGHTAPKTKEVLKRAMGGVLFIDEAYYLYRPENERDYGQEAIEILLQIMENQRDDLVVILAGYKDRMDTFFKSNPGMASRIAHHIDFPDYTDGELLDIAELMLHDMHYRLDDGAKVALCEYIERRKAQPHFANARSIRNALDRARLRQANRIFSSTEVVTREALQTIVAADIRASRHGRTTLSKFIIEEHRRHPAQDEQLTALINDIQTACKYIGARVARGALDGAIGAAGMKNVQGETQQKLDVISNDIMLQCCEWGGQLAGMVSEELEHAYEIPEQFPRGRYLLLFDPLDGSSNIDVNLTVGTIFSVLEAPPGVSNPQLADFLQPGTAQVCGGYALFGPADMIVLTLGRGVHGFTLDPEIGAYILTHSDLRISEETQEFAINASNMRFWEPPVRRYIDECLNGKSGPRQQDFNMRWVASLVAEVHRILMRGGVFMYPKDSKDPAKPGRLRLLYEANPMAMIVEQAGGCASTGRGRILDVAPEALHQRVPVILGSRREVEPALMRDSIRRYSTHARCSARLPDAFARRISYKDGGDMSTKHPIVAITGSSGAGTTTITKAFQHIFRREAVNAAIVEGDSFHAYDRMQMRQKLKEAEEAGNDNFSHFGPEGNLFDALEALFENYGATGTGRCRRYLHDEAEGAEHGQPPGTFTPWADLPGGTDLLFYEGLHGAVVTDNVDVARHADLLVGVVPIINLEWIQKLHRDQNMRGYSQEAVVDTILRRMPDYVSYICPQFSHTHVNFQRVPVVDTSNPFIARDIPSLDESMLVIRFANPKGIDFPYLLSMLNGSERRRSHKRGFAMNHPSHARYQATASQSRRRFANALRFLAIDAVEAAKSGHPGMPMGMADIAEVLWRDHLRHNPADPSWSNRDRFILSNGHGSMLLYAALHLSGYDLPLDELKHFRQLHAKTPGHPEVDVTPGVETTTGPLGQGLANGVGMALAEKLLAARFNRPGHAIVDHRTYVFLGDGCLMEGISHEAGSLAGTLGLGKLICFYDDNGISIDGHVNGWFTDDTAARFSAYGWNVIGPIDGHDAAAVDAAIRDAHACDERPSLIICKTTIGWGSPNKADTHDVHGAPLGTDEIAATRDALEWHHPPFEIPADVRASWSQRERGAALVANWEGLFESYRTGYPDEAAEFERRMRSELPADWPSIARRLLEAARDVTSPTATRRSSQIALEVLVPELPELFGGSADLTGSNLTAVKASRTLNGTPVVDRGANYMSYGVREFGMIAMMNGLALHGGFIPYGGTFLVFSDYARNAIRMSALMNRRVIHVLTHDSIGLGEDGPTHQPIEHVASLRLIPNLDVWRPCDTIETAIAWQVAIERVDGPSALVLSRQNLPQSAQDDIQVERIRRGGYVLSEAAGGSPDVVLIATGSEVALALDAQLALADKGVRASVVSMPSTTVFDRQDAAYRADVLPAGVRRVAVEAGHSDFWHKYVGPDGRVIGLTSFGESAPAGKLYSHFGLTVERLYGYPSVSIDTVIGYIGHGKRELMRQVLVNLGIDAEIALDVVMPVFDTHYDATVGMSAQPYPGVPNALVRLRSANIRMAVVTNKERRFAIRLLEKAGFESHFDVVLGGDSLPHKKPHPLPIHYCLERLTVPVHAAAHLGDSRTDVQSARRAGVAAWAVPYGYNHGEPISDAQPDRIFATIEEMADYAWSRSNGKALAPVDKGDDMTINVAINGYGRIGRNILRALYESKRTDEIRIVAINDLGDAKVNAHLTRYDTVHGPFAGTVDVDDDALVVNGDRIKVLSMRNPAELPWRALDIDVVLECTGLFTSKEKASAHLVAGARKAVVHSRVERVVHD</sequence>
<comment type="function">
    <text evidence="27">Catalyzes the reversible transfer of a two-carbon ketol group from fructose-6-phosphate or sedoheptulose-7-phosphate to glyceraldehyde-3-phosphate to yield xylulose-5-phosphate and erythrose-4-phosphate or ribose-5-phosphate, respectively. Could act as a stress sensor involved in adaptation process.</text>
</comment>
<dbReference type="FunFam" id="3.40.50.970:FF:000004">
    <property type="entry name" value="Transketolase"/>
    <property type="match status" value="1"/>
</dbReference>
<evidence type="ECO:0000256" key="19">
    <source>
        <dbReference type="ARBA" id="ARBA00022842"/>
    </source>
</evidence>
<keyword evidence="18" id="KW-0067">ATP-binding</keyword>
<dbReference type="GO" id="GO:0006098">
    <property type="term" value="P:pentose-phosphate shunt"/>
    <property type="evidence" value="ECO:0000318"/>
    <property type="project" value="GO_Central"/>
</dbReference>
<dbReference type="FunFam" id="3.40.50.970:FF:000003">
    <property type="entry name" value="Transketolase"/>
    <property type="match status" value="1"/>
</dbReference>
<evidence type="ECO:0000259" key="34">
    <source>
        <dbReference type="SMART" id="SM00846"/>
    </source>
</evidence>
<dbReference type="Gene3D" id="3.40.190.80">
    <property type="match status" value="1"/>
</dbReference>
<dbReference type="SUPFAM" id="SSF51735">
    <property type="entry name" value="NAD(P)-binding Rossmann-fold domains"/>
    <property type="match status" value="1"/>
</dbReference>